<proteinExistence type="predicted"/>
<dbReference type="EMBL" id="LWMU01000061">
    <property type="protein sequence ID" value="KZX12895.1"/>
    <property type="molecule type" value="Genomic_DNA"/>
</dbReference>
<keyword evidence="1" id="KW-0677">Repeat</keyword>
<organism evidence="4 5">
    <name type="scientific">Methanobrevibacter oralis</name>
    <dbReference type="NCBI Taxonomy" id="66851"/>
    <lineage>
        <taxon>Archaea</taxon>
        <taxon>Methanobacteriati</taxon>
        <taxon>Methanobacteriota</taxon>
        <taxon>Methanomada group</taxon>
        <taxon>Methanobacteria</taxon>
        <taxon>Methanobacteriales</taxon>
        <taxon>Methanobacteriaceae</taxon>
        <taxon>Methanobrevibacter</taxon>
    </lineage>
</organism>
<dbReference type="STRING" id="66851.MBORA_10060"/>
<dbReference type="Gene3D" id="1.25.40.10">
    <property type="entry name" value="Tetratricopeptide repeat domain"/>
    <property type="match status" value="1"/>
</dbReference>
<evidence type="ECO:0000256" key="2">
    <source>
        <dbReference type="ARBA" id="ARBA00022803"/>
    </source>
</evidence>
<dbReference type="InterPro" id="IPR011990">
    <property type="entry name" value="TPR-like_helical_dom_sf"/>
</dbReference>
<dbReference type="AlphaFoldDB" id="A0A162FGY9"/>
<keyword evidence="5" id="KW-1185">Reference proteome</keyword>
<gene>
    <name evidence="4" type="ORF">MBORA_10060</name>
</gene>
<protein>
    <submittedName>
        <fullName evidence="4">Tetratricopeptide repeat protein</fullName>
    </submittedName>
</protein>
<feature type="repeat" description="TPR" evidence="3">
    <location>
        <begin position="39"/>
        <end position="72"/>
    </location>
</feature>
<keyword evidence="2 3" id="KW-0802">TPR repeat</keyword>
<dbReference type="InterPro" id="IPR051685">
    <property type="entry name" value="Ycf3/AcsC/BcsC/TPR_MFPF"/>
</dbReference>
<dbReference type="InterPro" id="IPR019734">
    <property type="entry name" value="TPR_rpt"/>
</dbReference>
<dbReference type="SMART" id="SM00028">
    <property type="entry name" value="TPR"/>
    <property type="match status" value="3"/>
</dbReference>
<dbReference type="SUPFAM" id="SSF48452">
    <property type="entry name" value="TPR-like"/>
    <property type="match status" value="1"/>
</dbReference>
<dbReference type="PANTHER" id="PTHR44943">
    <property type="entry name" value="CELLULOSE SYNTHASE OPERON PROTEIN C"/>
    <property type="match status" value="1"/>
</dbReference>
<evidence type="ECO:0000313" key="5">
    <source>
        <dbReference type="Proteomes" id="UP000077428"/>
    </source>
</evidence>
<evidence type="ECO:0000256" key="1">
    <source>
        <dbReference type="ARBA" id="ARBA00022737"/>
    </source>
</evidence>
<dbReference type="RefSeq" id="WP_063720325.1">
    <property type="nucleotide sequence ID" value="NZ_LT985153.1"/>
</dbReference>
<evidence type="ECO:0000313" key="4">
    <source>
        <dbReference type="EMBL" id="KZX12895.1"/>
    </source>
</evidence>
<comment type="caution">
    <text evidence="4">The sequence shown here is derived from an EMBL/GenBank/DDBJ whole genome shotgun (WGS) entry which is preliminary data.</text>
</comment>
<dbReference type="PROSITE" id="PS50005">
    <property type="entry name" value="TPR"/>
    <property type="match status" value="2"/>
</dbReference>
<accession>A0A162FGY9</accession>
<dbReference type="PATRIC" id="fig|66851.6.peg.1107"/>
<dbReference type="Pfam" id="PF12895">
    <property type="entry name" value="ANAPC3"/>
    <property type="match status" value="1"/>
</dbReference>
<name>A0A162FGY9_METOA</name>
<reference evidence="5" key="1">
    <citation type="journal article" date="2016" name="Genome Announc.">
        <title>Draft Genome Sequences of Methanobrevibacter curvatus DSM11111, Methanobrevibacter cuticularis DSM11139, Methanobrevibacter filiformis DSM11501, and Methanobrevibacter oralis DSM7256.</title>
        <authorList>
            <person name="Poehlein A."/>
            <person name="Seedorf H."/>
        </authorList>
    </citation>
    <scope>NUCLEOTIDE SEQUENCE [LARGE SCALE GENOMIC DNA]</scope>
    <source>
        <strain evidence="5">DSM 7256 / JCM 30027 / ZR</strain>
    </source>
</reference>
<feature type="repeat" description="TPR" evidence="3">
    <location>
        <begin position="5"/>
        <end position="38"/>
    </location>
</feature>
<dbReference type="PROSITE" id="PS50293">
    <property type="entry name" value="TPR_REGION"/>
    <property type="match status" value="1"/>
</dbReference>
<dbReference type="Proteomes" id="UP000077428">
    <property type="component" value="Unassembled WGS sequence"/>
</dbReference>
<sequence length="284" mass="34441">MDEYTKKLLLKAKTYFKQKNYKKALIHYDKILKLDSQSIEALSMKGQIFFENKDYENAIKYFNKALKINPKQSKTLLFKSKSLFHLEKYLDSFTYYNKAIEIDKSLEDKKFFNNVNEIVQNQKLNEKYIIFKDKYYIVKKDTEEFGSFILLENAITLRNLLMENKWDIEKIPDDYLTDHSLASHDRIFYIRKYKDKYVLSKVINNELEYFGTYDTKEEAAAQRTYLINHNWQMIQENNEKIDEHVYQVGDEYLVINQNEIYARFQDISEAIRFRNYCIKMNWKI</sequence>
<evidence type="ECO:0000256" key="3">
    <source>
        <dbReference type="PROSITE-ProRule" id="PRU00339"/>
    </source>
</evidence>
<dbReference type="PANTHER" id="PTHR44943:SF8">
    <property type="entry name" value="TPR REPEAT-CONTAINING PROTEIN MJ0263"/>
    <property type="match status" value="1"/>
</dbReference>